<organism evidence="1 2">
    <name type="scientific">Massilia eburnea</name>
    <dbReference type="NCBI Taxonomy" id="1776165"/>
    <lineage>
        <taxon>Bacteria</taxon>
        <taxon>Pseudomonadati</taxon>
        <taxon>Pseudomonadota</taxon>
        <taxon>Betaproteobacteria</taxon>
        <taxon>Burkholderiales</taxon>
        <taxon>Oxalobacteraceae</taxon>
        <taxon>Telluria group</taxon>
        <taxon>Massilia</taxon>
    </lineage>
</organism>
<proteinExistence type="predicted"/>
<dbReference type="Proteomes" id="UP000472320">
    <property type="component" value="Unassembled WGS sequence"/>
</dbReference>
<name>A0A6L6QHA5_9BURK</name>
<protein>
    <submittedName>
        <fullName evidence="1">Uncharacterized protein</fullName>
    </submittedName>
</protein>
<keyword evidence="2" id="KW-1185">Reference proteome</keyword>
<comment type="caution">
    <text evidence="1">The sequence shown here is derived from an EMBL/GenBank/DDBJ whole genome shotgun (WGS) entry which is preliminary data.</text>
</comment>
<reference evidence="1 2" key="1">
    <citation type="submission" date="2019-11" db="EMBL/GenBank/DDBJ databases">
        <title>Type strains purchased from KCTC, JCM and DSMZ.</title>
        <authorList>
            <person name="Lu H."/>
        </authorList>
    </citation>
    <scope>NUCLEOTIDE SEQUENCE [LARGE SCALE GENOMIC DNA]</scope>
    <source>
        <strain evidence="1 2">JCM 31587</strain>
    </source>
</reference>
<evidence type="ECO:0000313" key="2">
    <source>
        <dbReference type="Proteomes" id="UP000472320"/>
    </source>
</evidence>
<dbReference type="RefSeq" id="WP_155454711.1">
    <property type="nucleotide sequence ID" value="NZ_WNKX01000009.1"/>
</dbReference>
<sequence length="110" mass="12362">MVLVERDASTAIFALTLSLEKVLPPNSSLQVEFEDPTAPDALFVVSGSVNEKGLLLAQSPKFEGLRNKRAYLARTKVLGADQQVLSIHDQWIWFNMPNELRKFYATKIID</sequence>
<evidence type="ECO:0000313" key="1">
    <source>
        <dbReference type="EMBL" id="MTW11762.1"/>
    </source>
</evidence>
<gene>
    <name evidence="1" type="ORF">GM658_14240</name>
</gene>
<dbReference type="EMBL" id="WNKX01000009">
    <property type="protein sequence ID" value="MTW11762.1"/>
    <property type="molecule type" value="Genomic_DNA"/>
</dbReference>
<dbReference type="AlphaFoldDB" id="A0A6L6QHA5"/>
<accession>A0A6L6QHA5</accession>